<dbReference type="InterPro" id="IPR050856">
    <property type="entry name" value="Biotin_carboxylase_complex"/>
</dbReference>
<proteinExistence type="predicted"/>
<comment type="cofactor">
    <cofactor evidence="1">
        <name>biotin</name>
        <dbReference type="ChEBI" id="CHEBI:57586"/>
    </cofactor>
</comment>
<keyword evidence="5" id="KW-0092">Biotin</keyword>
<keyword evidence="4 6" id="KW-0067">ATP-binding</keyword>
<dbReference type="GO" id="GO:0046872">
    <property type="term" value="F:metal ion binding"/>
    <property type="evidence" value="ECO:0007669"/>
    <property type="project" value="InterPro"/>
</dbReference>
<dbReference type="InterPro" id="IPR011764">
    <property type="entry name" value="Biotin_carboxylation_dom"/>
</dbReference>
<dbReference type="Gene3D" id="3.30.1490.20">
    <property type="entry name" value="ATP-grasp fold, A domain"/>
    <property type="match status" value="1"/>
</dbReference>
<organism evidence="10 11">
    <name type="scientific">Chaetoceros tenuissimus</name>
    <dbReference type="NCBI Taxonomy" id="426638"/>
    <lineage>
        <taxon>Eukaryota</taxon>
        <taxon>Sar</taxon>
        <taxon>Stramenopiles</taxon>
        <taxon>Ochrophyta</taxon>
        <taxon>Bacillariophyta</taxon>
        <taxon>Coscinodiscophyceae</taxon>
        <taxon>Chaetocerotophycidae</taxon>
        <taxon>Chaetocerotales</taxon>
        <taxon>Chaetocerotaceae</taxon>
        <taxon>Chaetoceros</taxon>
    </lineage>
</organism>
<dbReference type="SUPFAM" id="SSF51246">
    <property type="entry name" value="Rudiment single hybrid motif"/>
    <property type="match status" value="1"/>
</dbReference>
<dbReference type="GO" id="GO:0005739">
    <property type="term" value="C:mitochondrion"/>
    <property type="evidence" value="ECO:0007669"/>
    <property type="project" value="TreeGrafter"/>
</dbReference>
<evidence type="ECO:0000256" key="1">
    <source>
        <dbReference type="ARBA" id="ARBA00001953"/>
    </source>
</evidence>
<dbReference type="PANTHER" id="PTHR18866">
    <property type="entry name" value="CARBOXYLASE:PYRUVATE/ACETYL-COA/PROPIONYL-COA CARBOXYLASE"/>
    <property type="match status" value="1"/>
</dbReference>
<dbReference type="Gene3D" id="3.30.470.20">
    <property type="entry name" value="ATP-grasp fold, B domain"/>
    <property type="match status" value="1"/>
</dbReference>
<dbReference type="SUPFAM" id="SSF52440">
    <property type="entry name" value="PreATP-grasp domain"/>
    <property type="match status" value="1"/>
</dbReference>
<dbReference type="Gene3D" id="3.30.700.40">
    <property type="match status" value="1"/>
</dbReference>
<evidence type="ECO:0000256" key="5">
    <source>
        <dbReference type="ARBA" id="ARBA00023267"/>
    </source>
</evidence>
<dbReference type="Gene3D" id="3.40.50.20">
    <property type="match status" value="1"/>
</dbReference>
<accession>A0AAD3CYH9</accession>
<dbReference type="AlphaFoldDB" id="A0AAD3CYH9"/>
<dbReference type="Pfam" id="PF00364">
    <property type="entry name" value="Biotin_lipoyl"/>
    <property type="match status" value="1"/>
</dbReference>
<comment type="caution">
    <text evidence="10">The sequence shown here is derived from an EMBL/GenBank/DDBJ whole genome shotgun (WGS) entry which is preliminary data.</text>
</comment>
<dbReference type="InterPro" id="IPR011053">
    <property type="entry name" value="Single_hybrid_motif"/>
</dbReference>
<gene>
    <name evidence="10" type="ORF">CTEN210_10849</name>
</gene>
<dbReference type="SMART" id="SM00878">
    <property type="entry name" value="Biotin_carb_C"/>
    <property type="match status" value="1"/>
</dbReference>
<dbReference type="FunFam" id="3.30.1490.20:FF:000003">
    <property type="entry name" value="acetyl-CoA carboxylase isoform X1"/>
    <property type="match status" value="1"/>
</dbReference>
<evidence type="ECO:0000256" key="4">
    <source>
        <dbReference type="ARBA" id="ARBA00022840"/>
    </source>
</evidence>
<evidence type="ECO:0008006" key="12">
    <source>
        <dbReference type="Google" id="ProtNLM"/>
    </source>
</evidence>
<protein>
    <recommendedName>
        <fullName evidence="12">Methylcrotonoyl-CoA carboxylase</fullName>
    </recommendedName>
</protein>
<dbReference type="Pfam" id="PF02785">
    <property type="entry name" value="Biotin_carb_C"/>
    <property type="match status" value="1"/>
</dbReference>
<dbReference type="Pfam" id="PF02786">
    <property type="entry name" value="CPSase_L_D2"/>
    <property type="match status" value="1"/>
</dbReference>
<evidence type="ECO:0000259" key="9">
    <source>
        <dbReference type="PROSITE" id="PS50979"/>
    </source>
</evidence>
<dbReference type="InterPro" id="IPR011761">
    <property type="entry name" value="ATP-grasp"/>
</dbReference>
<reference evidence="10 11" key="1">
    <citation type="journal article" date="2021" name="Sci. Rep.">
        <title>The genome of the diatom Chaetoceros tenuissimus carries an ancient integrated fragment of an extant virus.</title>
        <authorList>
            <person name="Hongo Y."/>
            <person name="Kimura K."/>
            <person name="Takaki Y."/>
            <person name="Yoshida Y."/>
            <person name="Baba S."/>
            <person name="Kobayashi G."/>
            <person name="Nagasaki K."/>
            <person name="Hano T."/>
            <person name="Tomaru Y."/>
        </authorList>
    </citation>
    <scope>NUCLEOTIDE SEQUENCE [LARGE SCALE GENOMIC DNA]</scope>
    <source>
        <strain evidence="10 11">NIES-3715</strain>
    </source>
</reference>
<feature type="domain" description="ATP-grasp" evidence="8">
    <location>
        <begin position="153"/>
        <end position="353"/>
    </location>
</feature>
<keyword evidence="2" id="KW-0436">Ligase</keyword>
<dbReference type="InterPro" id="IPR011054">
    <property type="entry name" value="Rudment_hybrid_motif"/>
</dbReference>
<keyword evidence="11" id="KW-1185">Reference proteome</keyword>
<dbReference type="InterPro" id="IPR005481">
    <property type="entry name" value="BC-like_N"/>
</dbReference>
<dbReference type="PROSITE" id="PS50968">
    <property type="entry name" value="BIOTINYL_LIPOYL"/>
    <property type="match status" value="1"/>
</dbReference>
<dbReference type="FunFam" id="3.30.470.20:FF:000028">
    <property type="entry name" value="Methylcrotonoyl-CoA carboxylase subunit alpha, mitochondrial"/>
    <property type="match status" value="1"/>
</dbReference>
<dbReference type="PROSITE" id="PS50979">
    <property type="entry name" value="BC"/>
    <property type="match status" value="1"/>
</dbReference>
<evidence type="ECO:0000256" key="6">
    <source>
        <dbReference type="PROSITE-ProRule" id="PRU00409"/>
    </source>
</evidence>
<keyword evidence="3 6" id="KW-0547">Nucleotide-binding</keyword>
<evidence type="ECO:0000256" key="2">
    <source>
        <dbReference type="ARBA" id="ARBA00022598"/>
    </source>
</evidence>
<dbReference type="SUPFAM" id="SSF56059">
    <property type="entry name" value="Glutathione synthetase ATP-binding domain-like"/>
    <property type="match status" value="1"/>
</dbReference>
<evidence type="ECO:0000313" key="11">
    <source>
        <dbReference type="Proteomes" id="UP001054902"/>
    </source>
</evidence>
<dbReference type="InterPro" id="IPR005479">
    <property type="entry name" value="CPAse_ATP-bd"/>
</dbReference>
<dbReference type="InterPro" id="IPR016185">
    <property type="entry name" value="PreATP-grasp_dom_sf"/>
</dbReference>
<evidence type="ECO:0000259" key="7">
    <source>
        <dbReference type="PROSITE" id="PS50968"/>
    </source>
</evidence>
<dbReference type="InterPro" id="IPR000089">
    <property type="entry name" value="Biotin_lipoyl"/>
</dbReference>
<feature type="domain" description="Biotin carboxylation" evidence="9">
    <location>
        <begin position="32"/>
        <end position="489"/>
    </location>
</feature>
<dbReference type="GO" id="GO:0005524">
    <property type="term" value="F:ATP binding"/>
    <property type="evidence" value="ECO:0007669"/>
    <property type="project" value="UniProtKB-UniRule"/>
</dbReference>
<dbReference type="CDD" id="cd06850">
    <property type="entry name" value="biotinyl_domain"/>
    <property type="match status" value="1"/>
</dbReference>
<dbReference type="Pfam" id="PF00289">
    <property type="entry name" value="Biotin_carb_N"/>
    <property type="match status" value="1"/>
</dbReference>
<dbReference type="PROSITE" id="PS00866">
    <property type="entry name" value="CPSASE_1"/>
    <property type="match status" value="1"/>
</dbReference>
<evidence type="ECO:0000313" key="10">
    <source>
        <dbReference type="EMBL" id="GFH54373.1"/>
    </source>
</evidence>
<feature type="domain" description="Lipoyl-binding" evidence="7">
    <location>
        <begin position="647"/>
        <end position="725"/>
    </location>
</feature>
<dbReference type="PANTHER" id="PTHR18866:SF33">
    <property type="entry name" value="METHYLCROTONOYL-COA CARBOXYLASE SUBUNIT ALPHA, MITOCHONDRIAL-RELATED"/>
    <property type="match status" value="1"/>
</dbReference>
<dbReference type="EMBL" id="BLLK01000047">
    <property type="protein sequence ID" value="GFH54373.1"/>
    <property type="molecule type" value="Genomic_DNA"/>
</dbReference>
<evidence type="ECO:0000256" key="3">
    <source>
        <dbReference type="ARBA" id="ARBA00022741"/>
    </source>
</evidence>
<evidence type="ECO:0000259" key="8">
    <source>
        <dbReference type="PROSITE" id="PS50975"/>
    </source>
</evidence>
<dbReference type="Gene3D" id="2.40.50.100">
    <property type="match status" value="1"/>
</dbReference>
<dbReference type="InterPro" id="IPR005482">
    <property type="entry name" value="Biotin_COase_C"/>
</dbReference>
<dbReference type="Proteomes" id="UP001054902">
    <property type="component" value="Unassembled WGS sequence"/>
</dbReference>
<name>A0AAD3CYH9_9STRA</name>
<dbReference type="GO" id="GO:0004485">
    <property type="term" value="F:methylcrotonoyl-CoA carboxylase activity"/>
    <property type="evidence" value="ECO:0007669"/>
    <property type="project" value="TreeGrafter"/>
</dbReference>
<dbReference type="PROSITE" id="PS50975">
    <property type="entry name" value="ATP_GRASP"/>
    <property type="match status" value="1"/>
</dbReference>
<dbReference type="SUPFAM" id="SSF51230">
    <property type="entry name" value="Single hybrid motif"/>
    <property type="match status" value="1"/>
</dbReference>
<dbReference type="FunFam" id="3.40.50.20:FF:000010">
    <property type="entry name" value="Propionyl-CoA carboxylase subunit alpha"/>
    <property type="match status" value="1"/>
</dbReference>
<dbReference type="InterPro" id="IPR013815">
    <property type="entry name" value="ATP_grasp_subdomain_1"/>
</dbReference>
<sequence>MIRYCKQLCRVRRVYPNVSQKASMSTLKRDKPFEKILVANRGEIACRIIRTAKRLGIKTVAIYSTADGNSSLHAKMADEAYQVGHGPSPMESYLLQNDVLDIAKRNGVQAIHPGYGFVSENSGFASATESAGITFIGPGPEAILAMGSKSHSKRLMEDANVPTTPGYHGLNQNPEYLLHEAVNIGFPLLIKATMGGGGKGMRLVWKENEFLESLESCKRESQAAFGDTNVILEKYLIHPRHIEVQIMADTHGNAVYLHERDCSLQRRHQKIIEEAPASDLPNELRKMMGETSIQAVKAIDYVNAGTIEYLLDTQSDNGDFYFCEMNTRLQVEHPVTELITQQDLVEWQLRIAAGEELPIKDQSLIPCLGNAMEARIYAENPMKNFLPVTGKVWHHKGPVDSNLGGSDVRVDTGLESGRDISVYYDPMVSKLIVHGKDREEARLKLIESLSKYQIAGVPSNIPFLIKCAAHPVFARAGAINTGFLEHYAEDVKVDASNLPELNAICAAVASLRLEGRDSTLPKKCSPWSKHDSWRLGSNHERKLKIIDDVEASSSLAKIKCKDGSYNITIGDEKRSIPIEIEGVIESDDKMTVTLNGTEKRIYTAKSIFHEKEGYIEVLLWSSDSSDSTGAIRVCFEHPLHEKRVSNTLHSGMSHLNSQLKSPMPGKITRLNFSEGDMVKDSDVIIVMEAMKMEHALSSKMSGVLSSLNCKVGDIVSEGDVLAVLGDDDTKMTDKAA</sequence>